<dbReference type="GO" id="GO:0006281">
    <property type="term" value="P:DNA repair"/>
    <property type="evidence" value="ECO:0007669"/>
    <property type="project" value="TreeGrafter"/>
</dbReference>
<dbReference type="EMBL" id="BARW01035006">
    <property type="protein sequence ID" value="GAJ12473.1"/>
    <property type="molecule type" value="Genomic_DNA"/>
</dbReference>
<dbReference type="PRINTS" id="PR00413">
    <property type="entry name" value="HADHALOGNASE"/>
</dbReference>
<evidence type="ECO:0008006" key="2">
    <source>
        <dbReference type="Google" id="ProtNLM"/>
    </source>
</evidence>
<protein>
    <recommendedName>
        <fullName evidence="2">HAD family hydrolase</fullName>
    </recommendedName>
</protein>
<name>X1U4K6_9ZZZZ</name>
<dbReference type="NCBIfam" id="TIGR01549">
    <property type="entry name" value="HAD-SF-IA-v1"/>
    <property type="match status" value="1"/>
</dbReference>
<dbReference type="AlphaFoldDB" id="X1U4K6"/>
<dbReference type="InterPro" id="IPR006439">
    <property type="entry name" value="HAD-SF_hydro_IA"/>
</dbReference>
<dbReference type="GO" id="GO:0008967">
    <property type="term" value="F:phosphoglycolate phosphatase activity"/>
    <property type="evidence" value="ECO:0007669"/>
    <property type="project" value="TreeGrafter"/>
</dbReference>
<dbReference type="NCBIfam" id="TIGR01509">
    <property type="entry name" value="HAD-SF-IA-v3"/>
    <property type="match status" value="1"/>
</dbReference>
<evidence type="ECO:0000313" key="1">
    <source>
        <dbReference type="EMBL" id="GAJ12473.1"/>
    </source>
</evidence>
<dbReference type="PANTHER" id="PTHR43434">
    <property type="entry name" value="PHOSPHOGLYCOLATE PHOSPHATASE"/>
    <property type="match status" value="1"/>
</dbReference>
<dbReference type="Pfam" id="PF13419">
    <property type="entry name" value="HAD_2"/>
    <property type="match status" value="1"/>
</dbReference>
<dbReference type="InterPro" id="IPR050155">
    <property type="entry name" value="HAD-like_hydrolase_sf"/>
</dbReference>
<comment type="caution">
    <text evidence="1">The sequence shown here is derived from an EMBL/GenBank/DDBJ whole genome shotgun (WGS) entry which is preliminary data.</text>
</comment>
<dbReference type="InterPro" id="IPR023214">
    <property type="entry name" value="HAD_sf"/>
</dbReference>
<dbReference type="PANTHER" id="PTHR43434:SF1">
    <property type="entry name" value="PHOSPHOGLYCOLATE PHOSPHATASE"/>
    <property type="match status" value="1"/>
</dbReference>
<dbReference type="InterPro" id="IPR036412">
    <property type="entry name" value="HAD-like_sf"/>
</dbReference>
<dbReference type="InterPro" id="IPR041492">
    <property type="entry name" value="HAD_2"/>
</dbReference>
<gene>
    <name evidence="1" type="ORF">S12H4_54709</name>
</gene>
<feature type="non-terminal residue" evidence="1">
    <location>
        <position position="1"/>
    </location>
</feature>
<organism evidence="1">
    <name type="scientific">marine sediment metagenome</name>
    <dbReference type="NCBI Taxonomy" id="412755"/>
    <lineage>
        <taxon>unclassified sequences</taxon>
        <taxon>metagenomes</taxon>
        <taxon>ecological metagenomes</taxon>
    </lineage>
</organism>
<proteinExistence type="predicted"/>
<sequence>YRPTLFEGAEDALRRLKEAGLKLAIATNDRRADAEASFRVAGVLPLFDAVVGADEVENPKPSPDMIQLVCERCSTEPGNAIYFGDQPTDILAGRAAGVKAVVAVCYGSEPTPEISELADVVIASFGEIEVL</sequence>
<accession>X1U4K6</accession>
<reference evidence="1" key="1">
    <citation type="journal article" date="2014" name="Front. Microbiol.">
        <title>High frequency of phylogenetically diverse reductive dehalogenase-homologous genes in deep subseafloor sedimentary metagenomes.</title>
        <authorList>
            <person name="Kawai M."/>
            <person name="Futagami T."/>
            <person name="Toyoda A."/>
            <person name="Takaki Y."/>
            <person name="Nishi S."/>
            <person name="Hori S."/>
            <person name="Arai W."/>
            <person name="Tsubouchi T."/>
            <person name="Morono Y."/>
            <person name="Uchiyama I."/>
            <person name="Ito T."/>
            <person name="Fujiyama A."/>
            <person name="Inagaki F."/>
            <person name="Takami H."/>
        </authorList>
    </citation>
    <scope>NUCLEOTIDE SEQUENCE</scope>
    <source>
        <strain evidence="1">Expedition CK06-06</strain>
    </source>
</reference>
<dbReference type="SUPFAM" id="SSF56784">
    <property type="entry name" value="HAD-like"/>
    <property type="match status" value="1"/>
</dbReference>
<dbReference type="Gene3D" id="3.40.50.1000">
    <property type="entry name" value="HAD superfamily/HAD-like"/>
    <property type="match status" value="1"/>
</dbReference>